<reference evidence="7 8" key="1">
    <citation type="submission" date="2019-11" db="EMBL/GenBank/DDBJ databases">
        <title>Strigops habroptila (kakapo) genome, bStrHab1, primary haplotype, v2.</title>
        <authorList>
            <person name="Jarvis E.D."/>
            <person name="Howard J."/>
            <person name="Rhie A."/>
            <person name="Phillippy A."/>
            <person name="Korlach J."/>
            <person name="Digby A."/>
            <person name="Iorns D."/>
            <person name="Eason D."/>
            <person name="Robertson B."/>
            <person name="Raemaekers T."/>
            <person name="Howe K."/>
            <person name="Lewin H."/>
            <person name="Damas J."/>
            <person name="Hastie A."/>
            <person name="Tracey A."/>
            <person name="Chow W."/>
            <person name="Fedrigo O."/>
        </authorList>
    </citation>
    <scope>NUCLEOTIDE SEQUENCE [LARGE SCALE GENOMIC DNA]</scope>
</reference>
<dbReference type="Gene3D" id="3.30.40.10">
    <property type="entry name" value="Zinc/RING finger domain, C3HC4 (zinc finger)"/>
    <property type="match status" value="1"/>
</dbReference>
<dbReference type="PANTHER" id="PTHR23285:SF8">
    <property type="entry name" value="RNA-BINDING E3 UBIQUITIN-PROTEIN LIGASE MEX3C"/>
    <property type="match status" value="1"/>
</dbReference>
<dbReference type="InterPro" id="IPR001841">
    <property type="entry name" value="Znf_RING"/>
</dbReference>
<evidence type="ECO:0000256" key="3">
    <source>
        <dbReference type="ARBA" id="ARBA00022833"/>
    </source>
</evidence>
<dbReference type="PANTHER" id="PTHR23285">
    <property type="entry name" value="RING FINGER AND KH DOMAIN CONTAINING PROTEIN 1"/>
    <property type="match status" value="1"/>
</dbReference>
<keyword evidence="8" id="KW-1185">Reference proteome</keyword>
<name>A0A672UCB0_STRHB</name>
<keyword evidence="3" id="KW-0862">Zinc</keyword>
<dbReference type="InterPro" id="IPR036612">
    <property type="entry name" value="KH_dom_type_1_sf"/>
</dbReference>
<evidence type="ECO:0000313" key="8">
    <source>
        <dbReference type="Proteomes" id="UP000472266"/>
    </source>
</evidence>
<evidence type="ECO:0000259" key="6">
    <source>
        <dbReference type="PROSITE" id="PS50089"/>
    </source>
</evidence>
<dbReference type="InterPro" id="IPR013083">
    <property type="entry name" value="Znf_RING/FYVE/PHD"/>
</dbReference>
<feature type="domain" description="RING-type" evidence="6">
    <location>
        <begin position="289"/>
        <end position="328"/>
    </location>
</feature>
<dbReference type="AlphaFoldDB" id="A0A672UCB0"/>
<dbReference type="PROSITE" id="PS50089">
    <property type="entry name" value="ZF_RING_2"/>
    <property type="match status" value="1"/>
</dbReference>
<evidence type="ECO:0000256" key="4">
    <source>
        <dbReference type="PROSITE-ProRule" id="PRU00175"/>
    </source>
</evidence>
<feature type="compositionally biased region" description="Polar residues" evidence="5">
    <location>
        <begin position="235"/>
        <end position="249"/>
    </location>
</feature>
<evidence type="ECO:0000256" key="1">
    <source>
        <dbReference type="ARBA" id="ARBA00022723"/>
    </source>
</evidence>
<dbReference type="InterPro" id="IPR047227">
    <property type="entry name" value="MEX3"/>
</dbReference>
<keyword evidence="2 4" id="KW-0863">Zinc-finger</keyword>
<dbReference type="Pfam" id="PF13920">
    <property type="entry name" value="zf-C3HC4_3"/>
    <property type="match status" value="1"/>
</dbReference>
<dbReference type="GO" id="GO:0008270">
    <property type="term" value="F:zinc ion binding"/>
    <property type="evidence" value="ECO:0007669"/>
    <property type="project" value="UniProtKB-KW"/>
</dbReference>
<keyword evidence="1" id="KW-0479">Metal-binding</keyword>
<evidence type="ECO:0000256" key="2">
    <source>
        <dbReference type="ARBA" id="ARBA00022771"/>
    </source>
</evidence>
<dbReference type="Gene3D" id="3.30.1370.10">
    <property type="entry name" value="K Homology domain, type 1"/>
    <property type="match status" value="2"/>
</dbReference>
<accession>A0A672UCB0</accession>
<reference evidence="7" key="2">
    <citation type="submission" date="2025-08" db="UniProtKB">
        <authorList>
            <consortium name="Ensembl"/>
        </authorList>
    </citation>
    <scope>IDENTIFICATION</scope>
</reference>
<protein>
    <recommendedName>
        <fullName evidence="6">RING-type domain-containing protein</fullName>
    </recommendedName>
</protein>
<feature type="region of interest" description="Disordered" evidence="5">
    <location>
        <begin position="229"/>
        <end position="249"/>
    </location>
</feature>
<evidence type="ECO:0000313" key="7">
    <source>
        <dbReference type="Ensembl" id="ENSSHBP00005012733.1"/>
    </source>
</evidence>
<dbReference type="SUPFAM" id="SSF54791">
    <property type="entry name" value="Eukaryotic type KH-domain (KH-domain type I)"/>
    <property type="match status" value="1"/>
</dbReference>
<sequence>PPNGEAASAARVFCGADDPQGTIVAMLSHVCGGGGTAGLTGEQEVLLRRKSVNTTECVPVPSSEYVAEIVGRQGPRHTYIKTPVRGEEPIFVVTGRKEDVAMAKREIISAAEHFSMIRASHNKNSPALGGLSCTPNLTGQTTVQIRVPYHVVGLVQQTHTYIVTPSRDKEPVFEVMGMPENIDRACEEIEMYIAMRTGNYIYWHGRPCSQLSIENTALHQLQRRRKITVTAEPRTGSNSASNAKPQCRVSQPSTPCLSPMFSESLDHLAPVTKPAFPYASLLSPRKHDCIICFESKVIAALVPCSHKLFCMDCAKKICEKEMPSCPIC</sequence>
<dbReference type="FunFam" id="3.30.1370.10:FF:000012">
    <property type="entry name" value="Mex-3 RNA-binding family member D"/>
    <property type="match status" value="1"/>
</dbReference>
<proteinExistence type="predicted"/>
<dbReference type="SUPFAM" id="SSF57850">
    <property type="entry name" value="RING/U-box"/>
    <property type="match status" value="1"/>
</dbReference>
<dbReference type="GO" id="GO:0003723">
    <property type="term" value="F:RNA binding"/>
    <property type="evidence" value="ECO:0007669"/>
    <property type="project" value="InterPro"/>
</dbReference>
<dbReference type="Ensembl" id="ENSSHBT00005015350.1">
    <property type="protein sequence ID" value="ENSSHBP00005012733.1"/>
    <property type="gene ID" value="ENSSHBG00005011157.1"/>
</dbReference>
<dbReference type="Proteomes" id="UP000472266">
    <property type="component" value="Chromosome 13"/>
</dbReference>
<dbReference type="GeneTree" id="ENSGT00940000160973"/>
<reference evidence="7" key="3">
    <citation type="submission" date="2025-09" db="UniProtKB">
        <authorList>
            <consortium name="Ensembl"/>
        </authorList>
    </citation>
    <scope>IDENTIFICATION</scope>
</reference>
<evidence type="ECO:0000256" key="5">
    <source>
        <dbReference type="SAM" id="MobiDB-lite"/>
    </source>
</evidence>
<organism evidence="7 8">
    <name type="scientific">Strigops habroptila</name>
    <name type="common">Kakapo</name>
    <dbReference type="NCBI Taxonomy" id="2489341"/>
    <lineage>
        <taxon>Eukaryota</taxon>
        <taxon>Metazoa</taxon>
        <taxon>Chordata</taxon>
        <taxon>Craniata</taxon>
        <taxon>Vertebrata</taxon>
        <taxon>Euteleostomi</taxon>
        <taxon>Archelosauria</taxon>
        <taxon>Archosauria</taxon>
        <taxon>Dinosauria</taxon>
        <taxon>Saurischia</taxon>
        <taxon>Theropoda</taxon>
        <taxon>Coelurosauria</taxon>
        <taxon>Aves</taxon>
        <taxon>Neognathae</taxon>
        <taxon>Neoaves</taxon>
        <taxon>Telluraves</taxon>
        <taxon>Australaves</taxon>
        <taxon>Psittaciformes</taxon>
        <taxon>Psittacidae</taxon>
        <taxon>Strigops</taxon>
    </lineage>
</organism>